<keyword evidence="5 7" id="KW-0472">Membrane</keyword>
<dbReference type="OrthoDB" id="10580273at2759"/>
<dbReference type="EMBL" id="JAGTXO010000015">
    <property type="protein sequence ID" value="KAG8463534.1"/>
    <property type="molecule type" value="Genomic_DNA"/>
</dbReference>
<feature type="transmembrane region" description="Helical" evidence="7">
    <location>
        <begin position="198"/>
        <end position="220"/>
    </location>
</feature>
<protein>
    <submittedName>
        <fullName evidence="8">Uncharacterized protein</fullName>
    </submittedName>
</protein>
<feature type="transmembrane region" description="Helical" evidence="7">
    <location>
        <begin position="94"/>
        <end position="114"/>
    </location>
</feature>
<feature type="region of interest" description="Disordered" evidence="6">
    <location>
        <begin position="553"/>
        <end position="599"/>
    </location>
</feature>
<evidence type="ECO:0000313" key="9">
    <source>
        <dbReference type="Proteomes" id="UP000751190"/>
    </source>
</evidence>
<feature type="transmembrane region" description="Helical" evidence="7">
    <location>
        <begin position="466"/>
        <end position="486"/>
    </location>
</feature>
<keyword evidence="4 7" id="KW-1133">Transmembrane helix</keyword>
<feature type="transmembrane region" description="Helical" evidence="7">
    <location>
        <begin position="54"/>
        <end position="73"/>
    </location>
</feature>
<evidence type="ECO:0000256" key="7">
    <source>
        <dbReference type="SAM" id="Phobius"/>
    </source>
</evidence>
<name>A0A8J5XN62_DIALT</name>
<keyword evidence="2" id="KW-0813">Transport</keyword>
<dbReference type="OMA" id="FYAICET"/>
<comment type="caution">
    <text evidence="8">The sequence shown here is derived from an EMBL/GenBank/DDBJ whole genome shotgun (WGS) entry which is preliminary data.</text>
</comment>
<feature type="transmembrane region" description="Helical" evidence="7">
    <location>
        <begin position="387"/>
        <end position="406"/>
    </location>
</feature>
<organism evidence="8 9">
    <name type="scientific">Diacronema lutheri</name>
    <name type="common">Unicellular marine alga</name>
    <name type="synonym">Monochrysis lutheri</name>
    <dbReference type="NCBI Taxonomy" id="2081491"/>
    <lineage>
        <taxon>Eukaryota</taxon>
        <taxon>Haptista</taxon>
        <taxon>Haptophyta</taxon>
        <taxon>Pavlovophyceae</taxon>
        <taxon>Pavlovales</taxon>
        <taxon>Pavlovaceae</taxon>
        <taxon>Diacronema</taxon>
    </lineage>
</organism>
<accession>A0A8J5XN62</accession>
<evidence type="ECO:0000256" key="3">
    <source>
        <dbReference type="ARBA" id="ARBA00022692"/>
    </source>
</evidence>
<evidence type="ECO:0000256" key="6">
    <source>
        <dbReference type="SAM" id="MobiDB-lite"/>
    </source>
</evidence>
<evidence type="ECO:0000256" key="1">
    <source>
        <dbReference type="ARBA" id="ARBA00004141"/>
    </source>
</evidence>
<evidence type="ECO:0000256" key="2">
    <source>
        <dbReference type="ARBA" id="ARBA00022448"/>
    </source>
</evidence>
<dbReference type="PANTHER" id="PTHR31585">
    <property type="entry name" value="FOLATE-BIOPTERIN TRANSPORTER 1, CHLOROPLASTIC"/>
    <property type="match status" value="1"/>
</dbReference>
<feature type="transmembrane region" description="Helical" evidence="7">
    <location>
        <begin position="173"/>
        <end position="192"/>
    </location>
</feature>
<dbReference type="InterPro" id="IPR039309">
    <property type="entry name" value="BT1"/>
</dbReference>
<feature type="transmembrane region" description="Helical" evidence="7">
    <location>
        <begin position="120"/>
        <end position="143"/>
    </location>
</feature>
<reference evidence="8" key="1">
    <citation type="submission" date="2021-05" db="EMBL/GenBank/DDBJ databases">
        <title>The genome of the haptophyte Pavlova lutheri (Diacronema luteri, Pavlovales) - a model for lipid biosynthesis in eukaryotic algae.</title>
        <authorList>
            <person name="Hulatt C.J."/>
            <person name="Posewitz M.C."/>
        </authorList>
    </citation>
    <scope>NUCLEOTIDE SEQUENCE</scope>
    <source>
        <strain evidence="8">NIVA-4/92</strain>
    </source>
</reference>
<dbReference type="Proteomes" id="UP000751190">
    <property type="component" value="Unassembled WGS sequence"/>
</dbReference>
<dbReference type="PANTHER" id="PTHR31585:SF0">
    <property type="entry name" value="FOLATE-BIOPTERIN TRANSPORTER 1, CHLOROPLASTIC"/>
    <property type="match status" value="1"/>
</dbReference>
<dbReference type="AlphaFoldDB" id="A0A8J5XN62"/>
<dbReference type="GO" id="GO:0016020">
    <property type="term" value="C:membrane"/>
    <property type="evidence" value="ECO:0007669"/>
    <property type="project" value="UniProtKB-SubCell"/>
</dbReference>
<evidence type="ECO:0000256" key="4">
    <source>
        <dbReference type="ARBA" id="ARBA00022989"/>
    </source>
</evidence>
<proteinExistence type="predicted"/>
<gene>
    <name evidence="8" type="ORF">KFE25_003807</name>
</gene>
<comment type="subcellular location">
    <subcellularLocation>
        <location evidence="1">Membrane</location>
        <topology evidence="1">Multi-pass membrane protein</topology>
    </subcellularLocation>
</comment>
<evidence type="ECO:0000256" key="5">
    <source>
        <dbReference type="ARBA" id="ARBA00023136"/>
    </source>
</evidence>
<evidence type="ECO:0000313" key="8">
    <source>
        <dbReference type="EMBL" id="KAG8463534.1"/>
    </source>
</evidence>
<keyword evidence="9" id="KW-1185">Reference proteome</keyword>
<feature type="transmembrane region" description="Helical" evidence="7">
    <location>
        <begin position="413"/>
        <end position="435"/>
    </location>
</feature>
<sequence length="599" mass="60418">MAWRAIGGEGALAITPLLAGVQLANAVAMALPLTACSLLVVRDVGFGSHPEWLIAYDASLFSPSFAAVLFGLLSDCVPMGRRDALTRRCSRMRWVMLGMAGAGGCLGPFASGAVRSPLPLFAFGIGGAVFVAITGSALEGVMVERGRELAEERFAADPLAGARFRAAVQALDYQVRGVGALLGYGGSALVLARFPPRAAIGAGAACYALAIVLASAYASVLARQTTPALEPASAGAPSADADDAAGATARARTAGAPPAGACARLRQGSRSRQARVAALAALGAFLYQLPPTTDDTFDAYVFSGELQLSAAALSATSTASLAMSMVAAPALCARVSLPAPAAFAVGALADAFSALARLAFVRLAPAASAAGATRLVELYVATSTTSAFLRGVAFVPVVSLGALAAPAGAEATVFGLVLTAQTAGTLVAAAIAAVLNARLRIGTPPAAGAPSDARAPDARSWDRLPAFILICCVLKLAVLIPVLPLLRTCVRLATGGGGAARTERGDELARDWRQRLSEPLLARTAARTEPGAAPRCSEAWSCAPRAGAVLPDATPGAAPNAEDELAVQAESRGSRSDSARSAACEHGAVRASGSRNGTH</sequence>
<keyword evidence="3 7" id="KW-0812">Transmembrane</keyword>